<dbReference type="InterPro" id="IPR014710">
    <property type="entry name" value="RmlC-like_jellyroll"/>
</dbReference>
<evidence type="ECO:0000313" key="3">
    <source>
        <dbReference type="Proteomes" id="UP001268256"/>
    </source>
</evidence>
<comment type="caution">
    <text evidence="2">The sequence shown here is derived from an EMBL/GenBank/DDBJ whole genome shotgun (WGS) entry which is preliminary data.</text>
</comment>
<dbReference type="CDD" id="cd06121">
    <property type="entry name" value="cupin_YML079wp"/>
    <property type="match status" value="1"/>
</dbReference>
<protein>
    <submittedName>
        <fullName evidence="2">Cupin domain-containing protein</fullName>
    </submittedName>
</protein>
<dbReference type="PANTHER" id="PTHR33387">
    <property type="entry name" value="RMLC-LIKE JELLY ROLL FOLD PROTEIN"/>
    <property type="match status" value="1"/>
</dbReference>
<dbReference type="Pfam" id="PF06172">
    <property type="entry name" value="Cupin_5"/>
    <property type="match status" value="1"/>
</dbReference>
<proteinExistence type="predicted"/>
<feature type="domain" description="DUF985" evidence="1">
    <location>
        <begin position="7"/>
        <end position="146"/>
    </location>
</feature>
<dbReference type="AlphaFoldDB" id="A0AAE4FNS8"/>
<keyword evidence="3" id="KW-1185">Reference proteome</keyword>
<dbReference type="SUPFAM" id="SSF51182">
    <property type="entry name" value="RmlC-like cupins"/>
    <property type="match status" value="1"/>
</dbReference>
<dbReference type="PANTHER" id="PTHR33387:SF3">
    <property type="entry name" value="DUF985 DOMAIN-CONTAINING PROTEIN"/>
    <property type="match status" value="1"/>
</dbReference>
<accession>A0AAE4FNS8</accession>
<dbReference type="InterPro" id="IPR011051">
    <property type="entry name" value="RmlC_Cupin_sf"/>
</dbReference>
<organism evidence="2 3">
    <name type="scientific">Pseudocalidococcus azoricus BACA0444</name>
    <dbReference type="NCBI Taxonomy" id="2918990"/>
    <lineage>
        <taxon>Bacteria</taxon>
        <taxon>Bacillati</taxon>
        <taxon>Cyanobacteriota</taxon>
        <taxon>Cyanophyceae</taxon>
        <taxon>Acaryochloridales</taxon>
        <taxon>Thermosynechococcaceae</taxon>
        <taxon>Pseudocalidococcus</taxon>
        <taxon>Pseudocalidococcus azoricus</taxon>
    </lineage>
</organism>
<dbReference type="InterPro" id="IPR009327">
    <property type="entry name" value="Cupin_DUF985"/>
</dbReference>
<name>A0AAE4FNS8_9CYAN</name>
<dbReference type="InterPro" id="IPR039935">
    <property type="entry name" value="YML079W-like"/>
</dbReference>
<dbReference type="RefSeq" id="WP_322876711.1">
    <property type="nucleotide sequence ID" value="NZ_JAVMIP010000001.1"/>
</dbReference>
<dbReference type="Gene3D" id="2.60.120.10">
    <property type="entry name" value="Jelly Rolls"/>
    <property type="match status" value="1"/>
</dbReference>
<dbReference type="Proteomes" id="UP001268256">
    <property type="component" value="Unassembled WGS sequence"/>
</dbReference>
<dbReference type="EMBL" id="JAVMIP010000001">
    <property type="protein sequence ID" value="MDS3859381.1"/>
    <property type="molecule type" value="Genomic_DNA"/>
</dbReference>
<sequence length="169" mass="18512">MSVTAETWISGLGLAPHPEGGYFRETYRATGLIPGQALPPNFAGGDRPYGTAIYFLLKSGQFSALHRIQSDEVWHFYAGSGLTVVVISPEGEISNLHLGADLSQGQQFQAWVPAGAWFGAYVKEPDSYSLVGCTVSPGFDFRDFEIGQRDTLLAQFPQHRDRIIPLTHP</sequence>
<reference evidence="3" key="1">
    <citation type="submission" date="2023-07" db="EMBL/GenBank/DDBJ databases">
        <authorList>
            <person name="Luz R."/>
            <person name="Cordeiro R."/>
            <person name="Fonseca A."/>
            <person name="Goncalves V."/>
        </authorList>
    </citation>
    <scope>NUCLEOTIDE SEQUENCE [LARGE SCALE GENOMIC DNA]</scope>
    <source>
        <strain evidence="3">BACA0444</strain>
    </source>
</reference>
<gene>
    <name evidence="2" type="ORF">RIF25_01040</name>
</gene>
<evidence type="ECO:0000259" key="1">
    <source>
        <dbReference type="Pfam" id="PF06172"/>
    </source>
</evidence>
<evidence type="ECO:0000313" key="2">
    <source>
        <dbReference type="EMBL" id="MDS3859381.1"/>
    </source>
</evidence>